<name>A0A804PG02_MAIZE</name>
<dbReference type="Proteomes" id="UP000007305">
    <property type="component" value="Chromosome 5"/>
</dbReference>
<dbReference type="Gramene" id="Zm00001eb232870_T001">
    <property type="protein sequence ID" value="Zm00001eb232870_P001"/>
    <property type="gene ID" value="Zm00001eb232870"/>
</dbReference>
<reference evidence="1" key="3">
    <citation type="submission" date="2021-05" db="UniProtKB">
        <authorList>
            <consortium name="EnsemblPlants"/>
        </authorList>
    </citation>
    <scope>IDENTIFICATION</scope>
    <source>
        <strain evidence="1">cv. B73</strain>
    </source>
</reference>
<reference evidence="1" key="2">
    <citation type="submission" date="2019-07" db="EMBL/GenBank/DDBJ databases">
        <authorList>
            <person name="Seetharam A."/>
            <person name="Woodhouse M."/>
            <person name="Cannon E."/>
        </authorList>
    </citation>
    <scope>NUCLEOTIDE SEQUENCE [LARGE SCALE GENOMIC DNA]</scope>
    <source>
        <strain evidence="1">cv. B73</strain>
    </source>
</reference>
<dbReference type="EnsemblPlants" id="Zm00001eb232870_T001">
    <property type="protein sequence ID" value="Zm00001eb232870_P001"/>
    <property type="gene ID" value="Zm00001eb232870"/>
</dbReference>
<organism evidence="1 2">
    <name type="scientific">Zea mays</name>
    <name type="common">Maize</name>
    <dbReference type="NCBI Taxonomy" id="4577"/>
    <lineage>
        <taxon>Eukaryota</taxon>
        <taxon>Viridiplantae</taxon>
        <taxon>Streptophyta</taxon>
        <taxon>Embryophyta</taxon>
        <taxon>Tracheophyta</taxon>
        <taxon>Spermatophyta</taxon>
        <taxon>Magnoliopsida</taxon>
        <taxon>Liliopsida</taxon>
        <taxon>Poales</taxon>
        <taxon>Poaceae</taxon>
        <taxon>PACMAD clade</taxon>
        <taxon>Panicoideae</taxon>
        <taxon>Andropogonodae</taxon>
        <taxon>Andropogoneae</taxon>
        <taxon>Tripsacinae</taxon>
        <taxon>Zea</taxon>
    </lineage>
</organism>
<dbReference type="AlphaFoldDB" id="A0A804PG02"/>
<reference evidence="2" key="1">
    <citation type="journal article" date="2009" name="Science">
        <title>The B73 maize genome: complexity, diversity, and dynamics.</title>
        <authorList>
            <person name="Schnable P.S."/>
            <person name="Ware D."/>
            <person name="Fulton R.S."/>
            <person name="Stein J.C."/>
            <person name="Wei F."/>
            <person name="Pasternak S."/>
            <person name="Liang C."/>
            <person name="Zhang J."/>
            <person name="Fulton L."/>
            <person name="Graves T.A."/>
            <person name="Minx P."/>
            <person name="Reily A.D."/>
            <person name="Courtney L."/>
            <person name="Kruchowski S.S."/>
            <person name="Tomlinson C."/>
            <person name="Strong C."/>
            <person name="Delehaunty K."/>
            <person name="Fronick C."/>
            <person name="Courtney B."/>
            <person name="Rock S.M."/>
            <person name="Belter E."/>
            <person name="Du F."/>
            <person name="Kim K."/>
            <person name="Abbott R.M."/>
            <person name="Cotton M."/>
            <person name="Levy A."/>
            <person name="Marchetto P."/>
            <person name="Ochoa K."/>
            <person name="Jackson S.M."/>
            <person name="Gillam B."/>
            <person name="Chen W."/>
            <person name="Yan L."/>
            <person name="Higginbotham J."/>
            <person name="Cardenas M."/>
            <person name="Waligorski J."/>
            <person name="Applebaum E."/>
            <person name="Phelps L."/>
            <person name="Falcone J."/>
            <person name="Kanchi K."/>
            <person name="Thane T."/>
            <person name="Scimone A."/>
            <person name="Thane N."/>
            <person name="Henke J."/>
            <person name="Wang T."/>
            <person name="Ruppert J."/>
            <person name="Shah N."/>
            <person name="Rotter K."/>
            <person name="Hodges J."/>
            <person name="Ingenthron E."/>
            <person name="Cordes M."/>
            <person name="Kohlberg S."/>
            <person name="Sgro J."/>
            <person name="Delgado B."/>
            <person name="Mead K."/>
            <person name="Chinwalla A."/>
            <person name="Leonard S."/>
            <person name="Crouse K."/>
            <person name="Collura K."/>
            <person name="Kudrna D."/>
            <person name="Currie J."/>
            <person name="He R."/>
            <person name="Angelova A."/>
            <person name="Rajasekar S."/>
            <person name="Mueller T."/>
            <person name="Lomeli R."/>
            <person name="Scara G."/>
            <person name="Ko A."/>
            <person name="Delaney K."/>
            <person name="Wissotski M."/>
            <person name="Lopez G."/>
            <person name="Campos D."/>
            <person name="Braidotti M."/>
            <person name="Ashley E."/>
            <person name="Golser W."/>
            <person name="Kim H."/>
            <person name="Lee S."/>
            <person name="Lin J."/>
            <person name="Dujmic Z."/>
            <person name="Kim W."/>
            <person name="Talag J."/>
            <person name="Zuccolo A."/>
            <person name="Fan C."/>
            <person name="Sebastian A."/>
            <person name="Kramer M."/>
            <person name="Spiegel L."/>
            <person name="Nascimento L."/>
            <person name="Zutavern T."/>
            <person name="Miller B."/>
            <person name="Ambroise C."/>
            <person name="Muller S."/>
            <person name="Spooner W."/>
            <person name="Narechania A."/>
            <person name="Ren L."/>
            <person name="Wei S."/>
            <person name="Kumari S."/>
            <person name="Faga B."/>
            <person name="Levy M.J."/>
            <person name="McMahan L."/>
            <person name="Van Buren P."/>
            <person name="Vaughn M.W."/>
            <person name="Ying K."/>
            <person name="Yeh C.-T."/>
            <person name="Emrich S.J."/>
            <person name="Jia Y."/>
            <person name="Kalyanaraman A."/>
            <person name="Hsia A.-P."/>
            <person name="Barbazuk W.B."/>
            <person name="Baucom R.S."/>
            <person name="Brutnell T.P."/>
            <person name="Carpita N.C."/>
            <person name="Chaparro C."/>
            <person name="Chia J.-M."/>
            <person name="Deragon J.-M."/>
            <person name="Estill J.C."/>
            <person name="Fu Y."/>
            <person name="Jeddeloh J.A."/>
            <person name="Han Y."/>
            <person name="Lee H."/>
            <person name="Li P."/>
            <person name="Lisch D.R."/>
            <person name="Liu S."/>
            <person name="Liu Z."/>
            <person name="Nagel D.H."/>
            <person name="McCann M.C."/>
            <person name="SanMiguel P."/>
            <person name="Myers A.M."/>
            <person name="Nettleton D."/>
            <person name="Nguyen J."/>
            <person name="Penning B.W."/>
            <person name="Ponnala L."/>
            <person name="Schneider K.L."/>
            <person name="Schwartz D.C."/>
            <person name="Sharma A."/>
            <person name="Soderlund C."/>
            <person name="Springer N.M."/>
            <person name="Sun Q."/>
            <person name="Wang H."/>
            <person name="Waterman M."/>
            <person name="Westerman R."/>
            <person name="Wolfgruber T.K."/>
            <person name="Yang L."/>
            <person name="Yu Y."/>
            <person name="Zhang L."/>
            <person name="Zhou S."/>
            <person name="Zhu Q."/>
            <person name="Bennetzen J.L."/>
            <person name="Dawe R.K."/>
            <person name="Jiang J."/>
            <person name="Jiang N."/>
            <person name="Presting G.G."/>
            <person name="Wessler S.R."/>
            <person name="Aluru S."/>
            <person name="Martienssen R.A."/>
            <person name="Clifton S.W."/>
            <person name="McCombie W.R."/>
            <person name="Wing R.A."/>
            <person name="Wilson R.K."/>
        </authorList>
    </citation>
    <scope>NUCLEOTIDE SEQUENCE [LARGE SCALE GENOMIC DNA]</scope>
    <source>
        <strain evidence="2">cv. B73</strain>
    </source>
</reference>
<accession>A0A804PG02</accession>
<evidence type="ECO:0000313" key="1">
    <source>
        <dbReference type="EnsemblPlants" id="Zm00001eb232870_P001"/>
    </source>
</evidence>
<sequence length="100" mass="10848">MTPLVDLHNYHFISTQTCAHSSPSLAAPLPLPHESESIRSTPLGLNGSLLPPRSWSPASFRVWCGELLVSILENASPDDAVLKSNAVNKAVERVYNGEQI</sequence>
<protein>
    <submittedName>
        <fullName evidence="1">Uncharacterized protein</fullName>
    </submittedName>
</protein>
<proteinExistence type="predicted"/>
<keyword evidence="2" id="KW-1185">Reference proteome</keyword>
<evidence type="ECO:0000313" key="2">
    <source>
        <dbReference type="Proteomes" id="UP000007305"/>
    </source>
</evidence>
<dbReference type="InParanoid" id="A0A804PG02"/>